<dbReference type="PANTHER" id="PTHR33643">
    <property type="entry name" value="UREASE ACCESSORY PROTEIN D"/>
    <property type="match status" value="1"/>
</dbReference>
<evidence type="ECO:0000313" key="5">
    <source>
        <dbReference type="EMBL" id="PXV70400.1"/>
    </source>
</evidence>
<keyword evidence="6" id="KW-1185">Reference proteome</keyword>
<proteinExistence type="inferred from homology"/>
<reference evidence="5 6" key="1">
    <citation type="submission" date="2018-04" db="EMBL/GenBank/DDBJ databases">
        <title>Genomic Encyclopedia of Type Strains, Phase IV (KMG-IV): sequencing the most valuable type-strain genomes for metagenomic binning, comparative biology and taxonomic classification.</title>
        <authorList>
            <person name="Goeker M."/>
        </authorList>
    </citation>
    <scope>NUCLEOTIDE SEQUENCE [LARGE SCALE GENOMIC DNA]</scope>
    <source>
        <strain evidence="5 6">DSM 104150</strain>
    </source>
</reference>
<dbReference type="OrthoDB" id="9798842at2"/>
<dbReference type="Pfam" id="PF01774">
    <property type="entry name" value="UreD"/>
    <property type="match status" value="1"/>
</dbReference>
<evidence type="ECO:0000256" key="3">
    <source>
        <dbReference type="ARBA" id="ARBA00023186"/>
    </source>
</evidence>
<comment type="similarity">
    <text evidence="1 4">Belongs to the UreD family.</text>
</comment>
<dbReference type="GO" id="GO:0016151">
    <property type="term" value="F:nickel cation binding"/>
    <property type="evidence" value="ECO:0007669"/>
    <property type="project" value="UniProtKB-UniRule"/>
</dbReference>
<comment type="function">
    <text evidence="4">Required for maturation of urease via the functional incorporation of the urease nickel metallocenter.</text>
</comment>
<organism evidence="5 6">
    <name type="scientific">Sinimarinibacterium flocculans</name>
    <dbReference type="NCBI Taxonomy" id="985250"/>
    <lineage>
        <taxon>Bacteria</taxon>
        <taxon>Pseudomonadati</taxon>
        <taxon>Pseudomonadota</taxon>
        <taxon>Gammaproteobacteria</taxon>
        <taxon>Nevskiales</taxon>
        <taxon>Nevskiaceae</taxon>
        <taxon>Sinimarinibacterium</taxon>
    </lineage>
</organism>
<keyword evidence="4" id="KW-0963">Cytoplasm</keyword>
<dbReference type="InterPro" id="IPR002669">
    <property type="entry name" value="UreD"/>
</dbReference>
<comment type="subunit">
    <text evidence="4">UreD, UreF and UreG form a complex that acts as a GTP-hydrolysis-dependent molecular chaperone, activating the urease apoprotein by helping to assemble the nickel containing metallocenter of UreC. The UreE protein probably delivers the nickel.</text>
</comment>
<protein>
    <recommendedName>
        <fullName evidence="4">Urease accessory protein UreD</fullName>
    </recommendedName>
</protein>
<comment type="caution">
    <text evidence="5">The sequence shown here is derived from an EMBL/GenBank/DDBJ whole genome shotgun (WGS) entry which is preliminary data.</text>
</comment>
<dbReference type="Proteomes" id="UP000248330">
    <property type="component" value="Unassembled WGS sequence"/>
</dbReference>
<sequence length="286" mass="31170">MQALPQAALPLAMRPPWRARLDLAVAESRGRSVLRACRHDGPLRVQKVLYPDGPALAQLILLHPPGGIAGGDELQIEAGIGADAHALLTTPGAGKWYRSIGRVARQSVHLHVSDGATLDWLPQESIVFDGALVEQQVRVDCAPGARCCGWDIAVLGRRARGERFSRGRWSQRIELFREQRLLWSEQARVYGGDALLDSVVGWNGLHVSGLMWWVGDSIDEALLDAVRTLPAAGLHYGVTSPQPGLLLLRALGASAERLRALFTAVWLLLRSPLFGHAALPPRIWST</sequence>
<dbReference type="AlphaFoldDB" id="A0A318EMG7"/>
<dbReference type="GO" id="GO:0005737">
    <property type="term" value="C:cytoplasm"/>
    <property type="evidence" value="ECO:0007669"/>
    <property type="project" value="UniProtKB-SubCell"/>
</dbReference>
<evidence type="ECO:0000256" key="4">
    <source>
        <dbReference type="HAMAP-Rule" id="MF_01384"/>
    </source>
</evidence>
<evidence type="ECO:0000313" key="6">
    <source>
        <dbReference type="Proteomes" id="UP000248330"/>
    </source>
</evidence>
<dbReference type="PANTHER" id="PTHR33643:SF1">
    <property type="entry name" value="UREASE ACCESSORY PROTEIN D"/>
    <property type="match status" value="1"/>
</dbReference>
<name>A0A318EMG7_9GAMM</name>
<dbReference type="HAMAP" id="MF_01384">
    <property type="entry name" value="UreD"/>
    <property type="match status" value="1"/>
</dbReference>
<accession>A0A318EMG7</accession>
<gene>
    <name evidence="4" type="primary">ureD</name>
    <name evidence="5" type="ORF">C8D93_102252</name>
</gene>
<evidence type="ECO:0000256" key="1">
    <source>
        <dbReference type="ARBA" id="ARBA00007177"/>
    </source>
</evidence>
<comment type="subcellular location">
    <subcellularLocation>
        <location evidence="4">Cytoplasm</location>
    </subcellularLocation>
</comment>
<keyword evidence="3 4" id="KW-0143">Chaperone</keyword>
<evidence type="ECO:0000256" key="2">
    <source>
        <dbReference type="ARBA" id="ARBA00022988"/>
    </source>
</evidence>
<keyword evidence="2 4" id="KW-0996">Nickel insertion</keyword>
<dbReference type="EMBL" id="QICN01000002">
    <property type="protein sequence ID" value="PXV70400.1"/>
    <property type="molecule type" value="Genomic_DNA"/>
</dbReference>